<dbReference type="EMBL" id="DS469719">
    <property type="protein sequence ID" value="EDO34761.1"/>
    <property type="molecule type" value="Genomic_DNA"/>
</dbReference>
<dbReference type="InterPro" id="IPR036691">
    <property type="entry name" value="Endo/exonu/phosph_ase_sf"/>
</dbReference>
<dbReference type="SUPFAM" id="SSF56219">
    <property type="entry name" value="DNase I-like"/>
    <property type="match status" value="1"/>
</dbReference>
<evidence type="ECO:0008006" key="3">
    <source>
        <dbReference type="Google" id="ProtNLM"/>
    </source>
</evidence>
<dbReference type="PANTHER" id="PTHR23227:SF83">
    <property type="entry name" value="ENDONUCLEASE_EXONUCLEASE_PHOSPHATASE DOMAIN-CONTAINING PROTEIN"/>
    <property type="match status" value="1"/>
</dbReference>
<dbReference type="AlphaFoldDB" id="A7SND0"/>
<dbReference type="InterPro" id="IPR027124">
    <property type="entry name" value="Swc5/CFDP1/2"/>
</dbReference>
<organism evidence="1 2">
    <name type="scientific">Nematostella vectensis</name>
    <name type="common">Starlet sea anemone</name>
    <dbReference type="NCBI Taxonomy" id="45351"/>
    <lineage>
        <taxon>Eukaryota</taxon>
        <taxon>Metazoa</taxon>
        <taxon>Cnidaria</taxon>
        <taxon>Anthozoa</taxon>
        <taxon>Hexacorallia</taxon>
        <taxon>Actiniaria</taxon>
        <taxon>Edwardsiidae</taxon>
        <taxon>Nematostella</taxon>
    </lineage>
</organism>
<dbReference type="PANTHER" id="PTHR23227">
    <property type="entry name" value="BUCENTAUR RELATED"/>
    <property type="match status" value="1"/>
</dbReference>
<dbReference type="OMA" id="NEECATQ"/>
<dbReference type="HOGENOM" id="CLU_000680_18_1_1"/>
<proteinExistence type="predicted"/>
<accession>A7SND0</accession>
<feature type="non-terminal residue" evidence="1">
    <location>
        <position position="151"/>
    </location>
</feature>
<keyword evidence="2" id="KW-1185">Reference proteome</keyword>
<dbReference type="InParanoid" id="A7SND0"/>
<name>A7SND0_NEMVE</name>
<dbReference type="STRING" id="45351.A7SND0"/>
<dbReference type="PhylomeDB" id="A7SND0"/>
<dbReference type="eggNOG" id="KOG1075">
    <property type="taxonomic scope" value="Eukaryota"/>
</dbReference>
<reference evidence="1 2" key="1">
    <citation type="journal article" date="2007" name="Science">
        <title>Sea anemone genome reveals ancestral eumetazoan gene repertoire and genomic organization.</title>
        <authorList>
            <person name="Putnam N.H."/>
            <person name="Srivastava M."/>
            <person name="Hellsten U."/>
            <person name="Dirks B."/>
            <person name="Chapman J."/>
            <person name="Salamov A."/>
            <person name="Terry A."/>
            <person name="Shapiro H."/>
            <person name="Lindquist E."/>
            <person name="Kapitonov V.V."/>
            <person name="Jurka J."/>
            <person name="Genikhovich G."/>
            <person name="Grigoriev I.V."/>
            <person name="Lucas S.M."/>
            <person name="Steele R.E."/>
            <person name="Finnerty J.R."/>
            <person name="Technau U."/>
            <person name="Martindale M.Q."/>
            <person name="Rokhsar D.S."/>
        </authorList>
    </citation>
    <scope>NUCLEOTIDE SEQUENCE [LARGE SCALE GENOMIC DNA]</scope>
    <source>
        <strain evidence="2">CH2 X CH6</strain>
    </source>
</reference>
<protein>
    <recommendedName>
        <fullName evidence="3">Craniofacial development protein 2-like</fullName>
    </recommendedName>
</protein>
<feature type="non-terminal residue" evidence="1">
    <location>
        <position position="1"/>
    </location>
</feature>
<evidence type="ECO:0000313" key="2">
    <source>
        <dbReference type="Proteomes" id="UP000001593"/>
    </source>
</evidence>
<dbReference type="Proteomes" id="UP000001593">
    <property type="component" value="Unassembled WGS sequence"/>
</dbReference>
<evidence type="ECO:0000313" key="1">
    <source>
        <dbReference type="EMBL" id="EDO34761.1"/>
    </source>
</evidence>
<dbReference type="Gene3D" id="3.60.10.10">
    <property type="entry name" value="Endonuclease/exonuclease/phosphatase"/>
    <property type="match status" value="1"/>
</dbReference>
<gene>
    <name evidence="1" type="ORF">NEMVEDRAFT_v1g55967</name>
</gene>
<sequence length="151" mass="16765">LTVLSVYAPQSGLDDRSKDAFYDLLQCTISKIADSELLFVCGDFNGHIGSKASAYDGVHGGFGYGERNIEGERILEFSIANNFVICNSFFQKRKSHLVTYESGGASTQVDYILSQKCHFKSVHNVKVIPNEECATQHKLLVCDLAIIPRRQ</sequence>